<name>A0A067LYU7_BOTB1</name>
<accession>A0A067LYU7</accession>
<feature type="region of interest" description="Disordered" evidence="1">
    <location>
        <begin position="34"/>
        <end position="57"/>
    </location>
</feature>
<keyword evidence="3" id="KW-1185">Reference proteome</keyword>
<dbReference type="EMBL" id="KL198091">
    <property type="protein sequence ID" value="KDQ08419.1"/>
    <property type="molecule type" value="Genomic_DNA"/>
</dbReference>
<evidence type="ECO:0000256" key="1">
    <source>
        <dbReference type="SAM" id="MobiDB-lite"/>
    </source>
</evidence>
<protein>
    <submittedName>
        <fullName evidence="2">Uncharacterized protein</fullName>
    </submittedName>
</protein>
<organism evidence="2 3">
    <name type="scientific">Botryobasidium botryosum (strain FD-172 SS1)</name>
    <dbReference type="NCBI Taxonomy" id="930990"/>
    <lineage>
        <taxon>Eukaryota</taxon>
        <taxon>Fungi</taxon>
        <taxon>Dikarya</taxon>
        <taxon>Basidiomycota</taxon>
        <taxon>Agaricomycotina</taxon>
        <taxon>Agaricomycetes</taxon>
        <taxon>Cantharellales</taxon>
        <taxon>Botryobasidiaceae</taxon>
        <taxon>Botryobasidium</taxon>
    </lineage>
</organism>
<feature type="region of interest" description="Disordered" evidence="1">
    <location>
        <begin position="317"/>
        <end position="391"/>
    </location>
</feature>
<dbReference type="AlphaFoldDB" id="A0A067LYU7"/>
<evidence type="ECO:0000313" key="3">
    <source>
        <dbReference type="Proteomes" id="UP000027195"/>
    </source>
</evidence>
<reference evidence="3" key="1">
    <citation type="journal article" date="2014" name="Proc. Natl. Acad. Sci. U.S.A.">
        <title>Extensive sampling of basidiomycete genomes demonstrates inadequacy of the white-rot/brown-rot paradigm for wood decay fungi.</title>
        <authorList>
            <person name="Riley R."/>
            <person name="Salamov A.A."/>
            <person name="Brown D.W."/>
            <person name="Nagy L.G."/>
            <person name="Floudas D."/>
            <person name="Held B.W."/>
            <person name="Levasseur A."/>
            <person name="Lombard V."/>
            <person name="Morin E."/>
            <person name="Otillar R."/>
            <person name="Lindquist E.A."/>
            <person name="Sun H."/>
            <person name="LaButti K.M."/>
            <person name="Schmutz J."/>
            <person name="Jabbour D."/>
            <person name="Luo H."/>
            <person name="Baker S.E."/>
            <person name="Pisabarro A.G."/>
            <person name="Walton J.D."/>
            <person name="Blanchette R.A."/>
            <person name="Henrissat B."/>
            <person name="Martin F."/>
            <person name="Cullen D."/>
            <person name="Hibbett D.S."/>
            <person name="Grigoriev I.V."/>
        </authorList>
    </citation>
    <scope>NUCLEOTIDE SEQUENCE [LARGE SCALE GENOMIC DNA]</scope>
    <source>
        <strain evidence="3">FD-172 SS1</strain>
    </source>
</reference>
<feature type="compositionally biased region" description="Polar residues" evidence="1">
    <location>
        <begin position="338"/>
        <end position="353"/>
    </location>
</feature>
<evidence type="ECO:0000313" key="2">
    <source>
        <dbReference type="EMBL" id="KDQ08419.1"/>
    </source>
</evidence>
<gene>
    <name evidence="2" type="ORF">BOTBODRAFT_179910</name>
</gene>
<sequence length="433" mass="48290">MPPARYNSRFRFFSMGPDRFQLWTVNATCFPANPTHPRLVERQTRDGNARPPLQPDGTYGDRDWLCNTMPYERNRIWIHYIPTVAMWGEAWHGWEVPPIYLQPAQFGDGMWIAAGATGRFSEQLKIDLRRFHNIGVRHAIELHKSAMHYTHMPLYGDQLNWASIEGEGTYSSMVANLASLRRAIAEMYGWIFLQEKLQPTVPSICPRAPHGFIGDTPIPRVDHFTGVIVDWNNRNAAFNRMAMERGVALWHIDYISNPQSEIAPWKGLTEGGAIVNTHRSGGYIGPKKTDIIQTRSVPIDPSGASKNAIAAIACDQGSQLSRVPPRHRAHPSRPLSLGESSRAATSVEGTSRSAPAGDAGRKRLCATDMPDQAPSDPDLPKVTAKRKRKNHYLKKQRMEIKAAAEAAKAARAGSTCALNFTLAKVEKGELEVR</sequence>
<dbReference type="InParanoid" id="A0A067LYU7"/>
<dbReference type="HOGENOM" id="CLU_031805_0_0_1"/>
<dbReference type="Proteomes" id="UP000027195">
    <property type="component" value="Unassembled WGS sequence"/>
</dbReference>
<feature type="compositionally biased region" description="Basic and acidic residues" evidence="1">
    <location>
        <begin position="38"/>
        <end position="48"/>
    </location>
</feature>
<proteinExistence type="predicted"/>